<gene>
    <name evidence="2" type="ORF">HGA07_18010</name>
</gene>
<feature type="compositionally biased region" description="Basic and acidic residues" evidence="1">
    <location>
        <begin position="315"/>
        <end position="332"/>
    </location>
</feature>
<dbReference type="Proteomes" id="UP000523447">
    <property type="component" value="Unassembled WGS sequence"/>
</dbReference>
<reference evidence="2 3" key="1">
    <citation type="submission" date="2020-04" db="EMBL/GenBank/DDBJ databases">
        <title>MicrobeNet Type strains.</title>
        <authorList>
            <person name="Nicholson A.C."/>
        </authorList>
    </citation>
    <scope>NUCLEOTIDE SEQUENCE [LARGE SCALE GENOMIC DNA]</scope>
    <source>
        <strain evidence="2 3">DSM 44445</strain>
    </source>
</reference>
<feature type="region of interest" description="Disordered" evidence="1">
    <location>
        <begin position="188"/>
        <end position="332"/>
    </location>
</feature>
<protein>
    <submittedName>
        <fullName evidence="2">Uncharacterized protein</fullName>
    </submittedName>
</protein>
<evidence type="ECO:0000313" key="3">
    <source>
        <dbReference type="Proteomes" id="UP000523447"/>
    </source>
</evidence>
<feature type="compositionally biased region" description="Basic and acidic residues" evidence="1">
    <location>
        <begin position="201"/>
        <end position="221"/>
    </location>
</feature>
<name>A0A7X6LZJ8_9NOCA</name>
<feature type="compositionally biased region" description="Low complexity" evidence="1">
    <location>
        <begin position="241"/>
        <end position="250"/>
    </location>
</feature>
<proteinExistence type="predicted"/>
<dbReference type="AlphaFoldDB" id="A0A7X6LZJ8"/>
<evidence type="ECO:0000256" key="1">
    <source>
        <dbReference type="SAM" id="MobiDB-lite"/>
    </source>
</evidence>
<organism evidence="2 3">
    <name type="scientific">Nocardia veterana</name>
    <dbReference type="NCBI Taxonomy" id="132249"/>
    <lineage>
        <taxon>Bacteria</taxon>
        <taxon>Bacillati</taxon>
        <taxon>Actinomycetota</taxon>
        <taxon>Actinomycetes</taxon>
        <taxon>Mycobacteriales</taxon>
        <taxon>Nocardiaceae</taxon>
        <taxon>Nocardia</taxon>
    </lineage>
</organism>
<evidence type="ECO:0000313" key="2">
    <source>
        <dbReference type="EMBL" id="NKY87519.1"/>
    </source>
</evidence>
<sequence length="332" mass="39474">MVRASDDRQRRRAEEERQRRAREAARARSRIDKGRWFHLGMAAKRGETRENGWVTEFQVNTLHGRRRLDTARVHDERNRHFAEYKSGRTPEKDALEQLKKDRELLEQGWCGTWVRVEGVNFGRSVEKELKKLERDFRDQFDVVFVTEQEAREAIQRGQELERRHQRELFSGAELRAREERKRRLERLKEAERTRAAAAQAIEKKKQREREEQERRRARELAAAEQARQQRAREEQERQQQAREQSATAEQARAREREESDRAAAQQRERQAREAYERARLRLPREVSDLLARSYPVPGDEVRGGPGPHAGHTRAGRAERSRDPRERGGRERQ</sequence>
<comment type="caution">
    <text evidence="2">The sequence shown here is derived from an EMBL/GenBank/DDBJ whole genome shotgun (WGS) entry which is preliminary data.</text>
</comment>
<dbReference type="EMBL" id="JAAXPE010000019">
    <property type="protein sequence ID" value="NKY87519.1"/>
    <property type="molecule type" value="Genomic_DNA"/>
</dbReference>
<feature type="region of interest" description="Disordered" evidence="1">
    <location>
        <begin position="1"/>
        <end position="28"/>
    </location>
</feature>
<feature type="compositionally biased region" description="Basic and acidic residues" evidence="1">
    <location>
        <begin position="230"/>
        <end position="240"/>
    </location>
</feature>
<dbReference type="RefSeq" id="WP_169332994.1">
    <property type="nucleotide sequence ID" value="NZ_CAWPHS010000011.1"/>
</dbReference>
<keyword evidence="3" id="KW-1185">Reference proteome</keyword>
<feature type="compositionally biased region" description="Basic and acidic residues" evidence="1">
    <location>
        <begin position="251"/>
        <end position="287"/>
    </location>
</feature>
<accession>A0A7X6LZJ8</accession>